<dbReference type="Proteomes" id="UP000237350">
    <property type="component" value="Unassembled WGS sequence"/>
</dbReference>
<proteinExistence type="predicted"/>
<dbReference type="AlphaFoldDB" id="A0A2S4JHR7"/>
<dbReference type="OrthoDB" id="5497326at2"/>
<protein>
    <submittedName>
        <fullName evidence="2">Uncharacterized protein</fullName>
    </submittedName>
</protein>
<evidence type="ECO:0000256" key="1">
    <source>
        <dbReference type="SAM" id="MobiDB-lite"/>
    </source>
</evidence>
<dbReference type="EMBL" id="LPWH01000111">
    <property type="protein sequence ID" value="POQ99094.1"/>
    <property type="molecule type" value="Genomic_DNA"/>
</dbReference>
<feature type="region of interest" description="Disordered" evidence="1">
    <location>
        <begin position="274"/>
        <end position="293"/>
    </location>
</feature>
<evidence type="ECO:0000313" key="3">
    <source>
        <dbReference type="Proteomes" id="UP000237350"/>
    </source>
</evidence>
<sequence length="388" mass="41105">MTLISADAARQIAGENPRFDLFDSPGSEGEPGGMARGERSRLFPLVIALAPESLQGGVPGRDLERFLRHGCAGEGPAGASPGTLDECPGVSAPGGGGGDRTGGDFVRENPLLLVWGHRMLEGVAPGVRLPAVLVDIGAGEPALLRAALVREGRAGSYSWREMDRIYGVAREIGAGDPDDLVDPSRPAGPLVSRYRELPPVLQGALNANLLDLRTAGRAAGLPETLLGPLLKLSEPLSFSRRRQFLVATEELCRAGGDAPVGALLERLWGDSPGGLPGQLSGKGSGGSVGESSPALAEEAFREVMNHRYPRLRRLEAAVRAVQEGTLRGSGVRLEPPPRFEGSRYRISFEAGSVEELRRRLGAVQKMEQDLDGLLELLFQDPLDDSLAP</sequence>
<evidence type="ECO:0000313" key="2">
    <source>
        <dbReference type="EMBL" id="POQ99094.1"/>
    </source>
</evidence>
<reference evidence="3" key="1">
    <citation type="submission" date="2015-12" db="EMBL/GenBank/DDBJ databases">
        <authorList>
            <person name="Lodha T.D."/>
            <person name="Chintalapati S."/>
            <person name="Chintalapati V.R."/>
            <person name="Sravanthi T."/>
        </authorList>
    </citation>
    <scope>NUCLEOTIDE SEQUENCE [LARGE SCALE GENOMIC DNA]</scope>
    <source>
        <strain evidence="3">JC133</strain>
    </source>
</reference>
<keyword evidence="3" id="KW-1185">Reference proteome</keyword>
<name>A0A2S4JHR7_9SPIO</name>
<feature type="region of interest" description="Disordered" evidence="1">
    <location>
        <begin position="15"/>
        <end position="36"/>
    </location>
</feature>
<comment type="caution">
    <text evidence="2">The sequence shown here is derived from an EMBL/GenBank/DDBJ whole genome shotgun (WGS) entry which is preliminary data.</text>
</comment>
<organism evidence="2 3">
    <name type="scientific">Alkalispirochaeta sphaeroplastigenens</name>
    <dbReference type="NCBI Taxonomy" id="1187066"/>
    <lineage>
        <taxon>Bacteria</taxon>
        <taxon>Pseudomonadati</taxon>
        <taxon>Spirochaetota</taxon>
        <taxon>Spirochaetia</taxon>
        <taxon>Spirochaetales</taxon>
        <taxon>Spirochaetaceae</taxon>
        <taxon>Alkalispirochaeta</taxon>
    </lineage>
</organism>
<feature type="compositionally biased region" description="Gly residues" evidence="1">
    <location>
        <begin position="274"/>
        <end position="288"/>
    </location>
</feature>
<feature type="region of interest" description="Disordered" evidence="1">
    <location>
        <begin position="74"/>
        <end position="102"/>
    </location>
</feature>
<accession>A0A2S4JHR7</accession>
<gene>
    <name evidence="2" type="ORF">AU468_10790</name>
</gene>
<dbReference type="RefSeq" id="WP_103680731.1">
    <property type="nucleotide sequence ID" value="NZ_LPWH01000111.1"/>
</dbReference>